<gene>
    <name evidence="1" type="ORF">SAMEA4364603_00602</name>
</gene>
<proteinExistence type="predicted"/>
<evidence type="ECO:0000313" key="1">
    <source>
        <dbReference type="EMBL" id="SSK21927.1"/>
    </source>
</evidence>
<name>A0A332E2T3_KLEPN</name>
<dbReference type="Proteomes" id="UP000252603">
    <property type="component" value="Unassembled WGS sequence"/>
</dbReference>
<dbReference type="AlphaFoldDB" id="A0A332E2T3"/>
<reference evidence="1 2" key="1">
    <citation type="submission" date="2018-07" db="EMBL/GenBank/DDBJ databases">
        <authorList>
            <consortium name="Pathogen Informatics"/>
        </authorList>
    </citation>
    <scope>NUCLEOTIDE SEQUENCE [LARGE SCALE GENOMIC DNA]</scope>
    <source>
        <strain evidence="1 2">4300STDY6470422</strain>
    </source>
</reference>
<evidence type="ECO:0000313" key="2">
    <source>
        <dbReference type="Proteomes" id="UP000252603"/>
    </source>
</evidence>
<dbReference type="EMBL" id="UFEU01000002">
    <property type="protein sequence ID" value="SSK21927.1"/>
    <property type="molecule type" value="Genomic_DNA"/>
</dbReference>
<accession>A0A332E2T3</accession>
<sequence length="77" mass="8568">MAYGSPRQQSGFPRTAWSEASVKQSAAAAITARYIQSGLFNKAHVFADFIGDNFFALIKDHFILLKQVIAVSIDRYN</sequence>
<protein>
    <submittedName>
        <fullName evidence="1">Uncharacterized protein</fullName>
    </submittedName>
</protein>
<organism evidence="1 2">
    <name type="scientific">Klebsiella pneumoniae</name>
    <dbReference type="NCBI Taxonomy" id="573"/>
    <lineage>
        <taxon>Bacteria</taxon>
        <taxon>Pseudomonadati</taxon>
        <taxon>Pseudomonadota</taxon>
        <taxon>Gammaproteobacteria</taxon>
        <taxon>Enterobacterales</taxon>
        <taxon>Enterobacteriaceae</taxon>
        <taxon>Klebsiella/Raoultella group</taxon>
        <taxon>Klebsiella</taxon>
        <taxon>Klebsiella pneumoniae complex</taxon>
    </lineage>
</organism>